<comment type="pathway">
    <text evidence="5">Amino-acid biosynthesis; L-methionine biosynthesis via de novo pathway; L-homocysteine from L-cystathionine: step 1/1.</text>
</comment>
<evidence type="ECO:0000313" key="11">
    <source>
        <dbReference type="Proteomes" id="UP001139447"/>
    </source>
</evidence>
<keyword evidence="3 8" id="KW-0663">Pyridoxal phosphate</keyword>
<evidence type="ECO:0000256" key="1">
    <source>
        <dbReference type="ARBA" id="ARBA00001933"/>
    </source>
</evidence>
<comment type="catalytic activity">
    <reaction evidence="7">
        <text>an S-substituted L-cysteine + H2O = a thiol + pyruvate + NH4(+)</text>
        <dbReference type="Rhea" id="RHEA:18121"/>
        <dbReference type="ChEBI" id="CHEBI:15361"/>
        <dbReference type="ChEBI" id="CHEBI:15377"/>
        <dbReference type="ChEBI" id="CHEBI:28938"/>
        <dbReference type="ChEBI" id="CHEBI:29256"/>
        <dbReference type="ChEBI" id="CHEBI:58717"/>
        <dbReference type="EC" id="4.4.1.13"/>
    </reaction>
</comment>
<evidence type="ECO:0000256" key="6">
    <source>
        <dbReference type="ARBA" id="ARBA00047517"/>
    </source>
</evidence>
<evidence type="ECO:0000256" key="8">
    <source>
        <dbReference type="PIRSR" id="PIRSR001434-2"/>
    </source>
</evidence>
<dbReference type="InterPro" id="IPR054542">
    <property type="entry name" value="Cys_met_metab_PP"/>
</dbReference>
<feature type="modified residue" description="N6-(pyridoxal phosphate)lysine" evidence="8">
    <location>
        <position position="216"/>
    </location>
</feature>
<dbReference type="InterPro" id="IPR015422">
    <property type="entry name" value="PyrdxlP-dep_Trfase_small"/>
</dbReference>
<dbReference type="NCBIfam" id="TIGR01324">
    <property type="entry name" value="cysta_beta_ly_B"/>
    <property type="match status" value="1"/>
</dbReference>
<comment type="cofactor">
    <cofactor evidence="1 9">
        <name>pyridoxal 5'-phosphate</name>
        <dbReference type="ChEBI" id="CHEBI:597326"/>
    </cofactor>
</comment>
<keyword evidence="11" id="KW-1185">Reference proteome</keyword>
<name>A0A9X1VUV3_9BURK</name>
<dbReference type="InterPro" id="IPR006233">
    <property type="entry name" value="Cys_b_lyase_bac"/>
</dbReference>
<dbReference type="GO" id="GO:0047804">
    <property type="term" value="F:cysteine-S-conjugate beta-lyase activity"/>
    <property type="evidence" value="ECO:0007669"/>
    <property type="project" value="UniProtKB-EC"/>
</dbReference>
<dbReference type="Pfam" id="PF01053">
    <property type="entry name" value="Cys_Met_Meta_PP"/>
    <property type="match status" value="1"/>
</dbReference>
<evidence type="ECO:0000256" key="5">
    <source>
        <dbReference type="ARBA" id="ARBA00046315"/>
    </source>
</evidence>
<dbReference type="GO" id="GO:0030170">
    <property type="term" value="F:pyridoxal phosphate binding"/>
    <property type="evidence" value="ECO:0007669"/>
    <property type="project" value="InterPro"/>
</dbReference>
<dbReference type="PROSITE" id="PS00868">
    <property type="entry name" value="CYS_MET_METAB_PP"/>
    <property type="match status" value="1"/>
</dbReference>
<evidence type="ECO:0000256" key="4">
    <source>
        <dbReference type="ARBA" id="ARBA00023239"/>
    </source>
</evidence>
<dbReference type="GO" id="GO:0019346">
    <property type="term" value="P:transsulfuration"/>
    <property type="evidence" value="ECO:0007669"/>
    <property type="project" value="InterPro"/>
</dbReference>
<dbReference type="FunFam" id="3.40.640.10:FF:000046">
    <property type="entry name" value="Cystathionine gamma-lyase"/>
    <property type="match status" value="1"/>
</dbReference>
<dbReference type="InterPro" id="IPR015424">
    <property type="entry name" value="PyrdxlP-dep_Trfase"/>
</dbReference>
<evidence type="ECO:0000256" key="7">
    <source>
        <dbReference type="ARBA" id="ARBA00047625"/>
    </source>
</evidence>
<dbReference type="SUPFAM" id="SSF53383">
    <property type="entry name" value="PLP-dependent transferases"/>
    <property type="match status" value="1"/>
</dbReference>
<proteinExistence type="inferred from homology"/>
<evidence type="ECO:0000313" key="10">
    <source>
        <dbReference type="EMBL" id="MCJ0762272.1"/>
    </source>
</evidence>
<dbReference type="PANTHER" id="PTHR43500">
    <property type="entry name" value="CYSTATHIONINE BETA-LYASE-RELATED"/>
    <property type="match status" value="1"/>
</dbReference>
<evidence type="ECO:0000256" key="3">
    <source>
        <dbReference type="ARBA" id="ARBA00022898"/>
    </source>
</evidence>
<dbReference type="Proteomes" id="UP001139447">
    <property type="component" value="Unassembled WGS sequence"/>
</dbReference>
<dbReference type="AlphaFoldDB" id="A0A9X1VUV3"/>
<keyword evidence="4 10" id="KW-0456">Lyase</keyword>
<dbReference type="GO" id="GO:0019450">
    <property type="term" value="P:L-cysteine catabolic process to pyruvate"/>
    <property type="evidence" value="ECO:0007669"/>
    <property type="project" value="TreeGrafter"/>
</dbReference>
<dbReference type="PIRSF" id="PIRSF001434">
    <property type="entry name" value="CGS"/>
    <property type="match status" value="1"/>
</dbReference>
<dbReference type="InterPro" id="IPR000277">
    <property type="entry name" value="Cys/Met-Metab_PyrdxlP-dep_enz"/>
</dbReference>
<sequence length="399" mass="43141">MQAPSSTAIDRPLQSETMLVHAGRDSVSHGGMVNTPVFRGSTILSSNLDEWESRKTPDNPMASYGRFGTPTTRAFESALAQLEGGHRAIVFPSGLSACTHSLMAMVGSGDHVLLSDSVYGPTRAFATQVLSRLGIAVEFFDPHAGAQIRQQLRPNTRVVFVESPGSASFEVQDVAAIAAQAHRVDAIVMMDNTWATPLYFKPFEHGVDVSIQAATKYIVGHSDALLGAATANERAWPLLQRAAHDFGQTAGPDDLYLALRGLRSLSVRLRQHGANGLALAEALQQHPLVAQVLHPALPTDPGHALWRRDFSGASGLFAMVLQPVGRPALRAFFERLELFGIGLSWGGYESLALPMDRPTRTVRPWAHEGPLIRIHAGLESCDDLIRDMLNALDGMALHL</sequence>
<comment type="caution">
    <text evidence="10">The sequence shown here is derived from an EMBL/GenBank/DDBJ whole genome shotgun (WGS) entry which is preliminary data.</text>
</comment>
<gene>
    <name evidence="10" type="primary">metC</name>
    <name evidence="10" type="ORF">MMF98_03530</name>
</gene>
<dbReference type="EC" id="4.4.1.8" evidence="10"/>
<dbReference type="Gene3D" id="3.90.1150.10">
    <property type="entry name" value="Aspartate Aminotransferase, domain 1"/>
    <property type="match status" value="1"/>
</dbReference>
<dbReference type="RefSeq" id="WP_243304375.1">
    <property type="nucleotide sequence ID" value="NZ_JALGBI010000001.1"/>
</dbReference>
<evidence type="ECO:0000256" key="9">
    <source>
        <dbReference type="RuleBase" id="RU362118"/>
    </source>
</evidence>
<comment type="similarity">
    <text evidence="2 9">Belongs to the trans-sulfuration enzymes family.</text>
</comment>
<dbReference type="Gene3D" id="3.40.640.10">
    <property type="entry name" value="Type I PLP-dependent aspartate aminotransferase-like (Major domain)"/>
    <property type="match status" value="1"/>
</dbReference>
<organism evidence="10 11">
    <name type="scientific">Variovorax terrae</name>
    <dbReference type="NCBI Taxonomy" id="2923278"/>
    <lineage>
        <taxon>Bacteria</taxon>
        <taxon>Pseudomonadati</taxon>
        <taxon>Pseudomonadota</taxon>
        <taxon>Betaproteobacteria</taxon>
        <taxon>Burkholderiales</taxon>
        <taxon>Comamonadaceae</taxon>
        <taxon>Variovorax</taxon>
    </lineage>
</organism>
<dbReference type="InterPro" id="IPR015421">
    <property type="entry name" value="PyrdxlP-dep_Trfase_major"/>
</dbReference>
<evidence type="ECO:0000256" key="2">
    <source>
        <dbReference type="ARBA" id="ARBA00009077"/>
    </source>
</evidence>
<dbReference type="EMBL" id="JALGBI010000001">
    <property type="protein sequence ID" value="MCJ0762272.1"/>
    <property type="molecule type" value="Genomic_DNA"/>
</dbReference>
<protein>
    <submittedName>
        <fullName evidence="10">Cystathionine beta-lyase</fullName>
        <ecNumber evidence="10">4.4.1.8</ecNumber>
    </submittedName>
</protein>
<dbReference type="PANTHER" id="PTHR43500:SF1">
    <property type="entry name" value="CYSTATHIONINE BETA-LYASE-RELATED"/>
    <property type="match status" value="1"/>
</dbReference>
<accession>A0A9X1VUV3</accession>
<reference evidence="10" key="1">
    <citation type="submission" date="2022-03" db="EMBL/GenBank/DDBJ databases">
        <authorList>
            <person name="Woo C.Y."/>
        </authorList>
    </citation>
    <scope>NUCLEOTIDE SEQUENCE</scope>
    <source>
        <strain evidence="10">CYS-02</strain>
    </source>
</reference>
<comment type="catalytic activity">
    <reaction evidence="6">
        <text>L,L-cystathionine + H2O = L-homocysteine + pyruvate + NH4(+)</text>
        <dbReference type="Rhea" id="RHEA:13965"/>
        <dbReference type="ChEBI" id="CHEBI:15361"/>
        <dbReference type="ChEBI" id="CHEBI:15377"/>
        <dbReference type="ChEBI" id="CHEBI:28938"/>
        <dbReference type="ChEBI" id="CHEBI:58161"/>
        <dbReference type="ChEBI" id="CHEBI:58199"/>
    </reaction>
</comment>